<keyword evidence="2" id="KW-1185">Reference proteome</keyword>
<proteinExistence type="predicted"/>
<dbReference type="AlphaFoldDB" id="A0AAV4P605"/>
<comment type="caution">
    <text evidence="1">The sequence shown here is derived from an EMBL/GenBank/DDBJ whole genome shotgun (WGS) entry which is preliminary data.</text>
</comment>
<accession>A0AAV4P605</accession>
<gene>
    <name evidence="1" type="ORF">CEXT_386921</name>
</gene>
<evidence type="ECO:0000313" key="1">
    <source>
        <dbReference type="EMBL" id="GIX92476.1"/>
    </source>
</evidence>
<dbReference type="EMBL" id="BPLR01004131">
    <property type="protein sequence ID" value="GIX92476.1"/>
    <property type="molecule type" value="Genomic_DNA"/>
</dbReference>
<evidence type="ECO:0008006" key="3">
    <source>
        <dbReference type="Google" id="ProtNLM"/>
    </source>
</evidence>
<reference evidence="1 2" key="1">
    <citation type="submission" date="2021-06" db="EMBL/GenBank/DDBJ databases">
        <title>Caerostris extrusa draft genome.</title>
        <authorList>
            <person name="Kono N."/>
            <person name="Arakawa K."/>
        </authorList>
    </citation>
    <scope>NUCLEOTIDE SEQUENCE [LARGE SCALE GENOMIC DNA]</scope>
</reference>
<name>A0AAV4P605_CAEEX</name>
<evidence type="ECO:0000313" key="2">
    <source>
        <dbReference type="Proteomes" id="UP001054945"/>
    </source>
</evidence>
<protein>
    <recommendedName>
        <fullName evidence="3">Maturase K</fullName>
    </recommendedName>
</protein>
<organism evidence="1 2">
    <name type="scientific">Caerostris extrusa</name>
    <name type="common">Bark spider</name>
    <name type="synonym">Caerostris bankana</name>
    <dbReference type="NCBI Taxonomy" id="172846"/>
    <lineage>
        <taxon>Eukaryota</taxon>
        <taxon>Metazoa</taxon>
        <taxon>Ecdysozoa</taxon>
        <taxon>Arthropoda</taxon>
        <taxon>Chelicerata</taxon>
        <taxon>Arachnida</taxon>
        <taxon>Araneae</taxon>
        <taxon>Araneomorphae</taxon>
        <taxon>Entelegynae</taxon>
        <taxon>Araneoidea</taxon>
        <taxon>Araneidae</taxon>
        <taxon>Caerostris</taxon>
    </lineage>
</organism>
<sequence length="122" mass="13816">MYLLEEVALHSQNHYLKNGQFIEKFVLIPKPFKAYAINPLRSFAQFLSGNTSTSSTIVRQKLASHLKQEALDLLTPISLLKEINSILRAFPKFFEVFPVMKRTSNNLDDSAYSCKPLLAAPT</sequence>
<dbReference type="Proteomes" id="UP001054945">
    <property type="component" value="Unassembled WGS sequence"/>
</dbReference>